<feature type="region of interest" description="Disordered" evidence="1">
    <location>
        <begin position="1"/>
        <end position="106"/>
    </location>
</feature>
<dbReference type="WBParaSite" id="GPUH_0001972801-mRNA-1">
    <property type="protein sequence ID" value="GPUH_0001972801-mRNA-1"/>
    <property type="gene ID" value="GPUH_0001972801"/>
</dbReference>
<evidence type="ECO:0000313" key="4">
    <source>
        <dbReference type="WBParaSite" id="GPUH_0001972801-mRNA-1"/>
    </source>
</evidence>
<proteinExistence type="predicted"/>
<reference evidence="4" key="1">
    <citation type="submission" date="2016-06" db="UniProtKB">
        <authorList>
            <consortium name="WormBaseParasite"/>
        </authorList>
    </citation>
    <scope>IDENTIFICATION</scope>
</reference>
<name>A0A183EFG2_9BILA</name>
<keyword evidence="3" id="KW-1185">Reference proteome</keyword>
<evidence type="ECO:0000256" key="1">
    <source>
        <dbReference type="SAM" id="MobiDB-lite"/>
    </source>
</evidence>
<sequence length="121" mass="12394">NHGAGGYGFGVPQYEQQQPGSSGYALGSFGAPNGGSYSDSSSYSLPETTQNEHRFGGPVLPRPPPPASGMGQYASGPPVNVAVQPDAPNATAGGANEYPSSPTSTDYYAKKSKAFLKVHKS</sequence>
<protein>
    <submittedName>
        <fullName evidence="4">CG10616</fullName>
    </submittedName>
</protein>
<evidence type="ECO:0000313" key="2">
    <source>
        <dbReference type="EMBL" id="VDN34392.1"/>
    </source>
</evidence>
<dbReference type="EMBL" id="UYRT01088998">
    <property type="protein sequence ID" value="VDN34392.1"/>
    <property type="molecule type" value="Genomic_DNA"/>
</dbReference>
<dbReference type="Proteomes" id="UP000271098">
    <property type="component" value="Unassembled WGS sequence"/>
</dbReference>
<gene>
    <name evidence="2" type="ORF">GPUH_LOCUS19704</name>
</gene>
<reference evidence="2 3" key="2">
    <citation type="submission" date="2018-11" db="EMBL/GenBank/DDBJ databases">
        <authorList>
            <consortium name="Pathogen Informatics"/>
        </authorList>
    </citation>
    <scope>NUCLEOTIDE SEQUENCE [LARGE SCALE GENOMIC DNA]</scope>
</reference>
<organism evidence="4">
    <name type="scientific">Gongylonema pulchrum</name>
    <dbReference type="NCBI Taxonomy" id="637853"/>
    <lineage>
        <taxon>Eukaryota</taxon>
        <taxon>Metazoa</taxon>
        <taxon>Ecdysozoa</taxon>
        <taxon>Nematoda</taxon>
        <taxon>Chromadorea</taxon>
        <taxon>Rhabditida</taxon>
        <taxon>Spirurina</taxon>
        <taxon>Spiruromorpha</taxon>
        <taxon>Spiruroidea</taxon>
        <taxon>Gongylonematidae</taxon>
        <taxon>Gongylonema</taxon>
    </lineage>
</organism>
<accession>A0A183EFG2</accession>
<evidence type="ECO:0000313" key="3">
    <source>
        <dbReference type="Proteomes" id="UP000271098"/>
    </source>
</evidence>
<dbReference type="AlphaFoldDB" id="A0A183EFG2"/>